<protein>
    <submittedName>
        <fullName evidence="4">Unannotated protein</fullName>
    </submittedName>
</protein>
<sequence>MKNKKMIAVATAGLGSLLLIGTTGSAFAAEVTPTPSSSATAQATTQATPRPSATRTPDPAKQALREANATARQAIHATFKSAVEKAKADYQAVLATNPTDEAKAAAKAARKAAVESARATQLTAMQAINPNWMPHAKGEHKAPKATPSS</sequence>
<organism evidence="4">
    <name type="scientific">freshwater metagenome</name>
    <dbReference type="NCBI Taxonomy" id="449393"/>
    <lineage>
        <taxon>unclassified sequences</taxon>
        <taxon>metagenomes</taxon>
        <taxon>ecological metagenomes</taxon>
    </lineage>
</organism>
<evidence type="ECO:0000256" key="1">
    <source>
        <dbReference type="SAM" id="MobiDB-lite"/>
    </source>
</evidence>
<dbReference type="AlphaFoldDB" id="A0A6J7GHP1"/>
<proteinExistence type="predicted"/>
<gene>
    <name evidence="2" type="ORF">UFOPK1908_00463</name>
    <name evidence="3" type="ORF">UFOPK2282_00045</name>
    <name evidence="4" type="ORF">UFOPK3576_00617</name>
</gene>
<dbReference type="EMBL" id="CAEZWR010000003">
    <property type="protein sequence ID" value="CAB4652980.1"/>
    <property type="molecule type" value="Genomic_DNA"/>
</dbReference>
<evidence type="ECO:0000313" key="3">
    <source>
        <dbReference type="EMBL" id="CAB4652980.1"/>
    </source>
</evidence>
<reference evidence="4" key="1">
    <citation type="submission" date="2020-05" db="EMBL/GenBank/DDBJ databases">
        <authorList>
            <person name="Chiriac C."/>
            <person name="Salcher M."/>
            <person name="Ghai R."/>
            <person name="Kavagutti S V."/>
        </authorList>
    </citation>
    <scope>NUCLEOTIDE SEQUENCE</scope>
</reference>
<name>A0A6J7GHP1_9ZZZZ</name>
<feature type="region of interest" description="Disordered" evidence="1">
    <location>
        <begin position="29"/>
        <end position="69"/>
    </location>
</feature>
<dbReference type="EMBL" id="CAEZVB010000012">
    <property type="protein sequence ID" value="CAB4617112.1"/>
    <property type="molecule type" value="Genomic_DNA"/>
</dbReference>
<dbReference type="EMBL" id="CAFBMO010000017">
    <property type="protein sequence ID" value="CAB4903623.1"/>
    <property type="molecule type" value="Genomic_DNA"/>
</dbReference>
<accession>A0A6J7GHP1</accession>
<evidence type="ECO:0000313" key="4">
    <source>
        <dbReference type="EMBL" id="CAB4903623.1"/>
    </source>
</evidence>
<evidence type="ECO:0000313" key="2">
    <source>
        <dbReference type="EMBL" id="CAB4617112.1"/>
    </source>
</evidence>
<feature type="compositionally biased region" description="Low complexity" evidence="1">
    <location>
        <begin position="29"/>
        <end position="57"/>
    </location>
</feature>
<feature type="region of interest" description="Disordered" evidence="1">
    <location>
        <begin position="130"/>
        <end position="149"/>
    </location>
</feature>